<gene>
    <name evidence="1" type="ORF">PHMEG_00019644</name>
</gene>
<name>A0A225VR24_9STRA</name>
<reference evidence="2" key="1">
    <citation type="submission" date="2017-03" db="EMBL/GenBank/DDBJ databases">
        <title>Phytopthora megakarya and P. palmivora, two closely related causual agents of cacao black pod achieved similar genome size and gene model numbers by different mechanisms.</title>
        <authorList>
            <person name="Ali S."/>
            <person name="Shao J."/>
            <person name="Larry D.J."/>
            <person name="Kronmiller B."/>
            <person name="Shen D."/>
            <person name="Strem M.D."/>
            <person name="Melnick R.L."/>
            <person name="Guiltinan M.J."/>
            <person name="Tyler B.M."/>
            <person name="Meinhardt L.W."/>
            <person name="Bailey B.A."/>
        </authorList>
    </citation>
    <scope>NUCLEOTIDE SEQUENCE [LARGE SCALE GENOMIC DNA]</scope>
    <source>
        <strain evidence="2">zdho120</strain>
    </source>
</reference>
<protein>
    <submittedName>
        <fullName evidence="1">Serine/threonine protein kinase</fullName>
    </submittedName>
</protein>
<evidence type="ECO:0000313" key="2">
    <source>
        <dbReference type="Proteomes" id="UP000198211"/>
    </source>
</evidence>
<keyword evidence="1" id="KW-0723">Serine/threonine-protein kinase</keyword>
<dbReference type="Gene3D" id="1.10.510.10">
    <property type="entry name" value="Transferase(Phosphotransferase) domain 1"/>
    <property type="match status" value="1"/>
</dbReference>
<dbReference type="OrthoDB" id="10592689at2759"/>
<comment type="caution">
    <text evidence="1">The sequence shown here is derived from an EMBL/GenBank/DDBJ whole genome shotgun (WGS) entry which is preliminary data.</text>
</comment>
<accession>A0A225VR24</accession>
<keyword evidence="1" id="KW-0418">Kinase</keyword>
<dbReference type="EMBL" id="NBNE01003356">
    <property type="protein sequence ID" value="OWZ07893.1"/>
    <property type="molecule type" value="Genomic_DNA"/>
</dbReference>
<dbReference type="GO" id="GO:0004674">
    <property type="term" value="F:protein serine/threonine kinase activity"/>
    <property type="evidence" value="ECO:0007669"/>
    <property type="project" value="UniProtKB-KW"/>
</dbReference>
<evidence type="ECO:0000313" key="1">
    <source>
        <dbReference type="EMBL" id="OWZ07893.1"/>
    </source>
</evidence>
<keyword evidence="2" id="KW-1185">Reference proteome</keyword>
<proteinExistence type="predicted"/>
<keyword evidence="1" id="KW-0808">Transferase</keyword>
<dbReference type="Proteomes" id="UP000198211">
    <property type="component" value="Unassembled WGS sequence"/>
</dbReference>
<dbReference type="AlphaFoldDB" id="A0A225VR24"/>
<dbReference type="STRING" id="4795.A0A225VR24"/>
<organism evidence="1 2">
    <name type="scientific">Phytophthora megakarya</name>
    <dbReference type="NCBI Taxonomy" id="4795"/>
    <lineage>
        <taxon>Eukaryota</taxon>
        <taxon>Sar</taxon>
        <taxon>Stramenopiles</taxon>
        <taxon>Oomycota</taxon>
        <taxon>Peronosporomycetes</taxon>
        <taxon>Peronosporales</taxon>
        <taxon>Peronosporaceae</taxon>
        <taxon>Phytophthora</taxon>
    </lineage>
</organism>
<sequence>MHTFAYLDDDVVRESLKAGEIPEKPDEMNDELWKLVVAMTDADPTKRIGLNQVVDKLKSGALLIATK</sequence>